<dbReference type="PATRIC" id="fig|1333534.5.peg.3885"/>
<dbReference type="SUPFAM" id="SSF52540">
    <property type="entry name" value="P-loop containing nucleoside triphosphate hydrolases"/>
    <property type="match status" value="1"/>
</dbReference>
<evidence type="ECO:0008006" key="3">
    <source>
        <dbReference type="Google" id="ProtNLM"/>
    </source>
</evidence>
<dbReference type="Gene3D" id="3.40.50.300">
    <property type="entry name" value="P-loop containing nucleotide triphosphate hydrolases"/>
    <property type="match status" value="1"/>
</dbReference>
<reference evidence="1 2" key="1">
    <citation type="submission" date="2015-03" db="EMBL/GenBank/DDBJ databases">
        <authorList>
            <person name="Abdul Halim M."/>
        </authorList>
    </citation>
    <scope>NUCLEOTIDE SEQUENCE [LARGE SCALE GENOMIC DNA]</scope>
    <source>
        <strain evidence="1 2">ATCC 35681</strain>
    </source>
</reference>
<evidence type="ECO:0000313" key="1">
    <source>
        <dbReference type="EMBL" id="AKG36158.1"/>
    </source>
</evidence>
<dbReference type="Pfam" id="PF13238">
    <property type="entry name" value="AAA_18"/>
    <property type="match status" value="1"/>
</dbReference>
<dbReference type="PANTHER" id="PTHR37816:SF2">
    <property type="entry name" value="DNA TOPOLOGY MODULATION PROTEIN FLAR-RELATED PROTEIN"/>
    <property type="match status" value="1"/>
</dbReference>
<dbReference type="InterPro" id="IPR052922">
    <property type="entry name" value="Cytidylate_Kinase-2"/>
</dbReference>
<dbReference type="RefSeq" id="WP_025694303.1">
    <property type="nucleotide sequence ID" value="NZ_ASQQ01000105.1"/>
</dbReference>
<proteinExistence type="predicted"/>
<name>A0A0F7FBP4_PAEDU</name>
<organism evidence="1 2">
    <name type="scientific">Paenibacillus durus ATCC 35681</name>
    <dbReference type="NCBI Taxonomy" id="1333534"/>
    <lineage>
        <taxon>Bacteria</taxon>
        <taxon>Bacillati</taxon>
        <taxon>Bacillota</taxon>
        <taxon>Bacilli</taxon>
        <taxon>Bacillales</taxon>
        <taxon>Paenibacillaceae</taxon>
        <taxon>Paenibacillus</taxon>
    </lineage>
</organism>
<reference evidence="1 2" key="2">
    <citation type="journal article" date="2016" name="Genome Announc.">
        <title>Genome Sequence of a Gram-Positive Diazotroph, Paenibacillus durus Type Strain ATCC 35681.</title>
        <authorList>
            <person name="Halim M.A."/>
            <person name="Rahman A.Y."/>
            <person name="Sim K.S."/>
            <person name="Yam H.C."/>
            <person name="Rahim A.A."/>
            <person name="Ghazali A.H."/>
            <person name="Najimudin N."/>
        </authorList>
    </citation>
    <scope>NUCLEOTIDE SEQUENCE [LARGE SCALE GENOMIC DNA]</scope>
    <source>
        <strain evidence="1 2">ATCC 35681</strain>
    </source>
</reference>
<dbReference type="OrthoDB" id="9800332at2"/>
<dbReference type="HOGENOM" id="CLU_103067_0_0_9"/>
<gene>
    <name evidence="1" type="ORF">VK70_17630</name>
</gene>
<dbReference type="PANTHER" id="PTHR37816">
    <property type="entry name" value="YALI0E33011P"/>
    <property type="match status" value="1"/>
</dbReference>
<dbReference type="Proteomes" id="UP000034189">
    <property type="component" value="Chromosome"/>
</dbReference>
<dbReference type="AlphaFoldDB" id="A0A0F7FBP4"/>
<dbReference type="InterPro" id="IPR027417">
    <property type="entry name" value="P-loop_NTPase"/>
</dbReference>
<evidence type="ECO:0000313" key="2">
    <source>
        <dbReference type="Proteomes" id="UP000034189"/>
    </source>
</evidence>
<sequence length="185" mass="21480">MINKIHILGASGSGTTTLAKALAEKLGYKHLDTDDYYWIPTDVPFTRVRPIQDRQSLLKKDLTNTPQWILSGSLCGWGDIFVPYFDLVVFIWIPQEIRIKRLIEREQNRYGKEIEKNGSRYQSFLKFIEWASSYDEAGVETRSRAMHEQWISKLKCPVLRIEGDITSSVHERVSKVLEMINTTRT</sequence>
<protein>
    <recommendedName>
        <fullName evidence="3">Adenylate kinase</fullName>
    </recommendedName>
</protein>
<dbReference type="NCBIfam" id="NF004861">
    <property type="entry name" value="PRK06217.1"/>
    <property type="match status" value="1"/>
</dbReference>
<accession>A0A0F7FBP4</accession>
<dbReference type="EMBL" id="CP011114">
    <property type="protein sequence ID" value="AKG36158.1"/>
    <property type="molecule type" value="Genomic_DNA"/>
</dbReference>